<dbReference type="CDD" id="cd09165">
    <property type="entry name" value="PLDc_PaPPK1_C1_like"/>
    <property type="match status" value="1"/>
</dbReference>
<keyword evidence="15" id="KW-1185">Reference proteome</keyword>
<evidence type="ECO:0000259" key="13">
    <source>
        <dbReference type="Pfam" id="PF17941"/>
    </source>
</evidence>
<dbReference type="Pfam" id="PF17941">
    <property type="entry name" value="PP_kinase_C_1"/>
    <property type="match status" value="1"/>
</dbReference>
<dbReference type="GO" id="GO:0008976">
    <property type="term" value="F:polyphosphate kinase activity"/>
    <property type="evidence" value="ECO:0007669"/>
    <property type="project" value="UniProtKB-UniRule"/>
</dbReference>
<keyword evidence="7 8" id="KW-0460">Magnesium</keyword>
<evidence type="ECO:0000256" key="1">
    <source>
        <dbReference type="ARBA" id="ARBA00022553"/>
    </source>
</evidence>
<dbReference type="PANTHER" id="PTHR30218">
    <property type="entry name" value="POLYPHOSPHATE KINASE"/>
    <property type="match status" value="1"/>
</dbReference>
<dbReference type="NCBIfam" id="NF003918">
    <property type="entry name" value="PRK05443.1-2"/>
    <property type="match status" value="1"/>
</dbReference>
<accession>A0AA46DY61</accession>
<feature type="binding site" evidence="8">
    <location>
        <position position="462"/>
    </location>
    <ligand>
        <name>ATP</name>
        <dbReference type="ChEBI" id="CHEBI:30616"/>
    </ligand>
</feature>
<feature type="domain" description="Polyphosphate kinase C-terminal" evidence="13">
    <location>
        <begin position="325"/>
        <end position="489"/>
    </location>
</feature>
<name>A0AA46DY61_9FUSO</name>
<dbReference type="Gene3D" id="1.20.58.310">
    <property type="entry name" value="Polyphosphate kinase N-terminal domain"/>
    <property type="match status" value="1"/>
</dbReference>
<keyword evidence="3 8" id="KW-0479">Metal-binding</keyword>
<dbReference type="InterPro" id="IPR036832">
    <property type="entry name" value="PPK_N_dom_sf"/>
</dbReference>
<dbReference type="RefSeq" id="WP_134113187.1">
    <property type="nucleotide sequence ID" value="NZ_SOBG01000005.1"/>
</dbReference>
<feature type="binding site" evidence="8">
    <location>
        <position position="369"/>
    </location>
    <ligand>
        <name>Mg(2+)</name>
        <dbReference type="ChEBI" id="CHEBI:18420"/>
    </ligand>
</feature>
<dbReference type="AlphaFoldDB" id="A0AA46DY61"/>
<keyword evidence="5 8" id="KW-0418">Kinase</keyword>
<dbReference type="SUPFAM" id="SSF140356">
    <property type="entry name" value="PPK N-terminal domain-like"/>
    <property type="match status" value="1"/>
</dbReference>
<feature type="binding site" evidence="8">
    <location>
        <position position="558"/>
    </location>
    <ligand>
        <name>ATP</name>
        <dbReference type="ChEBI" id="CHEBI:30616"/>
    </ligand>
</feature>
<dbReference type="InterPro" id="IPR024953">
    <property type="entry name" value="PP_kinase_middle"/>
</dbReference>
<dbReference type="SUPFAM" id="SSF56024">
    <property type="entry name" value="Phospholipase D/nuclease"/>
    <property type="match status" value="2"/>
</dbReference>
<dbReference type="EMBL" id="SOBG01000005">
    <property type="protein sequence ID" value="TDT69776.1"/>
    <property type="molecule type" value="Genomic_DNA"/>
</dbReference>
<keyword evidence="2 8" id="KW-0808">Transferase</keyword>
<dbReference type="Gene3D" id="3.30.870.10">
    <property type="entry name" value="Endonuclease Chain A"/>
    <property type="match status" value="2"/>
</dbReference>
<dbReference type="NCBIfam" id="NF003920">
    <property type="entry name" value="PRK05443.2-1"/>
    <property type="match status" value="1"/>
</dbReference>
<dbReference type="GO" id="GO:0009358">
    <property type="term" value="C:polyphosphate kinase complex"/>
    <property type="evidence" value="ECO:0007669"/>
    <property type="project" value="InterPro"/>
</dbReference>
<dbReference type="Pfam" id="PF13090">
    <property type="entry name" value="PP_kinase_C"/>
    <property type="match status" value="1"/>
</dbReference>
<proteinExistence type="inferred from homology"/>
<evidence type="ECO:0000256" key="9">
    <source>
        <dbReference type="RuleBase" id="RU003800"/>
    </source>
</evidence>
<evidence type="ECO:0000256" key="2">
    <source>
        <dbReference type="ARBA" id="ARBA00022679"/>
    </source>
</evidence>
<evidence type="ECO:0000259" key="12">
    <source>
        <dbReference type="Pfam" id="PF13090"/>
    </source>
</evidence>
<dbReference type="NCBIfam" id="NF003917">
    <property type="entry name" value="PRK05443.1-1"/>
    <property type="match status" value="1"/>
</dbReference>
<dbReference type="InterPro" id="IPR041108">
    <property type="entry name" value="PP_kinase_C_1"/>
</dbReference>
<feature type="domain" description="Polyphosphate kinase middle" evidence="10">
    <location>
        <begin position="122"/>
        <end position="298"/>
    </location>
</feature>
<keyword evidence="4 8" id="KW-0547">Nucleotide-binding</keyword>
<dbReference type="InterPro" id="IPR036830">
    <property type="entry name" value="PP_kinase_middle_dom_sf"/>
</dbReference>
<feature type="binding site" evidence="8">
    <location>
        <position position="399"/>
    </location>
    <ligand>
        <name>Mg(2+)</name>
        <dbReference type="ChEBI" id="CHEBI:18420"/>
    </ligand>
</feature>
<evidence type="ECO:0000313" key="14">
    <source>
        <dbReference type="EMBL" id="TDT69776.1"/>
    </source>
</evidence>
<evidence type="ECO:0000259" key="10">
    <source>
        <dbReference type="Pfam" id="PF02503"/>
    </source>
</evidence>
<comment type="cofactor">
    <cofactor evidence="8">
        <name>Mg(2+)</name>
        <dbReference type="ChEBI" id="CHEBI:18420"/>
    </cofactor>
</comment>
<dbReference type="HAMAP" id="MF_00347">
    <property type="entry name" value="Polyphosphate_kinase"/>
    <property type="match status" value="1"/>
</dbReference>
<comment type="similarity">
    <text evidence="8 9">Belongs to the polyphosphate kinase 1 (PPK1) family.</text>
</comment>
<dbReference type="NCBIfam" id="TIGR03705">
    <property type="entry name" value="poly_P_kin"/>
    <property type="match status" value="1"/>
</dbReference>
<comment type="PTM">
    <text evidence="8 9">An intermediate of this reaction is the autophosphorylated ppk in which a phosphate is covalently linked to a histidine residue through a N-P bond.</text>
</comment>
<comment type="catalytic activity">
    <reaction evidence="8 9">
        <text>[phosphate](n) + ATP = [phosphate](n+1) + ADP</text>
        <dbReference type="Rhea" id="RHEA:19573"/>
        <dbReference type="Rhea" id="RHEA-COMP:9859"/>
        <dbReference type="Rhea" id="RHEA-COMP:14280"/>
        <dbReference type="ChEBI" id="CHEBI:16838"/>
        <dbReference type="ChEBI" id="CHEBI:30616"/>
        <dbReference type="ChEBI" id="CHEBI:456216"/>
        <dbReference type="EC" id="2.7.4.1"/>
    </reaction>
</comment>
<dbReference type="PANTHER" id="PTHR30218:SF0">
    <property type="entry name" value="POLYPHOSPHATE KINASE"/>
    <property type="match status" value="1"/>
</dbReference>
<comment type="function">
    <text evidence="8 9">Catalyzes the reversible transfer of the terminal phosphate of ATP to form a long-chain polyphosphate (polyP).</text>
</comment>
<dbReference type="Gene3D" id="3.30.1840.10">
    <property type="entry name" value="Polyphosphate kinase middle domain"/>
    <property type="match status" value="1"/>
</dbReference>
<dbReference type="InterPro" id="IPR025198">
    <property type="entry name" value="PPK_N_dom"/>
</dbReference>
<dbReference type="CDD" id="cd09168">
    <property type="entry name" value="PLDc_PaPPK1_C2_like"/>
    <property type="match status" value="1"/>
</dbReference>
<dbReference type="NCBIfam" id="NF003921">
    <property type="entry name" value="PRK05443.2-2"/>
    <property type="match status" value="1"/>
</dbReference>
<evidence type="ECO:0000256" key="5">
    <source>
        <dbReference type="ARBA" id="ARBA00022777"/>
    </source>
</evidence>
<feature type="binding site" evidence="8">
    <location>
        <position position="46"/>
    </location>
    <ligand>
        <name>ATP</name>
        <dbReference type="ChEBI" id="CHEBI:30616"/>
    </ligand>
</feature>
<dbReference type="Pfam" id="PF02503">
    <property type="entry name" value="PP_kinase"/>
    <property type="match status" value="1"/>
</dbReference>
<dbReference type="InterPro" id="IPR025200">
    <property type="entry name" value="PPK_C_dom2"/>
</dbReference>
<feature type="binding site" evidence="8">
    <location>
        <position position="586"/>
    </location>
    <ligand>
        <name>ATP</name>
        <dbReference type="ChEBI" id="CHEBI:30616"/>
    </ligand>
</feature>
<evidence type="ECO:0000256" key="8">
    <source>
        <dbReference type="HAMAP-Rule" id="MF_00347"/>
    </source>
</evidence>
<feature type="domain" description="Polyphosphate kinase C-terminal" evidence="12">
    <location>
        <begin position="497"/>
        <end position="663"/>
    </location>
</feature>
<dbReference type="Proteomes" id="UP000294678">
    <property type="component" value="Unassembled WGS sequence"/>
</dbReference>
<dbReference type="Pfam" id="PF13089">
    <property type="entry name" value="PP_kinase_N"/>
    <property type="match status" value="1"/>
</dbReference>
<keyword evidence="1 8" id="KW-0597">Phosphoprotein</keyword>
<dbReference type="GO" id="GO:0046872">
    <property type="term" value="F:metal ion binding"/>
    <property type="evidence" value="ECO:0007669"/>
    <property type="project" value="UniProtKB-KW"/>
</dbReference>
<reference evidence="14 15" key="1">
    <citation type="submission" date="2019-03" db="EMBL/GenBank/DDBJ databases">
        <title>Genomic Encyclopedia of Type Strains, Phase IV (KMG-IV): sequencing the most valuable type-strain genomes for metagenomic binning, comparative biology and taxonomic classification.</title>
        <authorList>
            <person name="Goeker M."/>
        </authorList>
    </citation>
    <scope>NUCLEOTIDE SEQUENCE [LARGE SCALE GENOMIC DNA]</scope>
    <source>
        <strain evidence="14 15">DSM 100055</strain>
    </source>
</reference>
<dbReference type="GO" id="GO:0005524">
    <property type="term" value="F:ATP binding"/>
    <property type="evidence" value="ECO:0007669"/>
    <property type="project" value="UniProtKB-KW"/>
</dbReference>
<protein>
    <recommendedName>
        <fullName evidence="8 9">Polyphosphate kinase</fullName>
        <ecNumber evidence="8 9">2.7.4.1</ecNumber>
    </recommendedName>
    <alternativeName>
        <fullName evidence="8">ATP-polyphosphate phosphotransferase</fullName>
    </alternativeName>
    <alternativeName>
        <fullName evidence="8">Polyphosphoric acid kinase</fullName>
    </alternativeName>
</protein>
<evidence type="ECO:0000256" key="4">
    <source>
        <dbReference type="ARBA" id="ARBA00022741"/>
    </source>
</evidence>
<organism evidence="14 15">
    <name type="scientific">Hypnocyclicus thermotrophus</name>
    <dbReference type="NCBI Taxonomy" id="1627895"/>
    <lineage>
        <taxon>Bacteria</taxon>
        <taxon>Fusobacteriati</taxon>
        <taxon>Fusobacteriota</taxon>
        <taxon>Fusobacteriia</taxon>
        <taxon>Fusobacteriales</taxon>
        <taxon>Fusobacteriaceae</taxon>
        <taxon>Hypnocyclicus</taxon>
    </lineage>
</organism>
<sequence>MVYSNKNFFNRELSWLYFNERVLDEAILDKNPLVERLKFIAITSSNLDEFFMIRVAGLKAQIEENYIKTDISGLTPNEQMEKIKIKVKKLVEKQYNCIINTLFPELEKENIFIKKYNELSLKQKDFVENYFNETIFPILTPMAIDASRPFPHLINKSLNIMTKLLIDGENRFSIIQVPTIINRFLELPSKNTKEFILIEDIIKANINKLFTGYKIDITGEFRITRDGDMIIDEDEADDLLIEIENSLQKRKWGSPVRLEVKEDLDNDILEFLTESLNLHISNIYKLNGPLDLTFLFSFCNINNNKNLEFKPQPPILSKAFSKEESIFSSIRKKDIILHHPYDSFSPIIDLIEVAANDPKVLAIKQTLYRVSGDSPIVKSLIKAAKNGKQVTVLVEIKARFDEERNIKWARKLEKSGCHVVYGLKGLKTHAKCLLIVRNENNGIRRYVHFGTGNYNDSTAKLYTDLGFITCKEEYCIDATNLFNKLTGFSSPKSWHKLSIAPEGLRNKLYKLIDKEILNAKEGREGKIIAKMNSLVDKEIIEKLYDASNAGVKITLIIRGACCLLPEVKGLSENIKVYSIVGRYLEHSRIYYFFNNNNPKIYLSSADLMTRNLDRRIETFFPIEDKEAIDLIKMILEYNLKDNYNSRIIKSDGSYELIKNKHKTFNCHKEFYSFTKKNN</sequence>
<comment type="caution">
    <text evidence="14">The sequence shown here is derived from an EMBL/GenBank/DDBJ whole genome shotgun (WGS) entry which is preliminary data.</text>
</comment>
<evidence type="ECO:0000256" key="6">
    <source>
        <dbReference type="ARBA" id="ARBA00022840"/>
    </source>
</evidence>
<evidence type="ECO:0000259" key="11">
    <source>
        <dbReference type="Pfam" id="PF13089"/>
    </source>
</evidence>
<evidence type="ECO:0000256" key="3">
    <source>
        <dbReference type="ARBA" id="ARBA00022723"/>
    </source>
</evidence>
<feature type="active site" description="Phosphohistidine intermediate" evidence="8">
    <location>
        <position position="429"/>
    </location>
</feature>
<dbReference type="EC" id="2.7.4.1" evidence="8 9"/>
<keyword evidence="6 8" id="KW-0067">ATP-binding</keyword>
<dbReference type="FunFam" id="3.30.870.10:FF:000001">
    <property type="entry name" value="Polyphosphate kinase"/>
    <property type="match status" value="1"/>
</dbReference>
<feature type="domain" description="Polyphosphate kinase N-terminal" evidence="11">
    <location>
        <begin position="8"/>
        <end position="113"/>
    </location>
</feature>
<dbReference type="InterPro" id="IPR003414">
    <property type="entry name" value="PP_kinase"/>
</dbReference>
<dbReference type="GO" id="GO:0006799">
    <property type="term" value="P:polyphosphate biosynthetic process"/>
    <property type="evidence" value="ECO:0007669"/>
    <property type="project" value="UniProtKB-UniRule"/>
</dbReference>
<evidence type="ECO:0000313" key="15">
    <source>
        <dbReference type="Proteomes" id="UP000294678"/>
    </source>
</evidence>
<evidence type="ECO:0000256" key="7">
    <source>
        <dbReference type="ARBA" id="ARBA00022842"/>
    </source>
</evidence>
<dbReference type="SUPFAM" id="SSF143724">
    <property type="entry name" value="PHP14-like"/>
    <property type="match status" value="1"/>
</dbReference>
<dbReference type="PIRSF" id="PIRSF015589">
    <property type="entry name" value="PP_kinase"/>
    <property type="match status" value="1"/>
</dbReference>
<gene>
    <name evidence="8" type="primary">ppk</name>
    <name evidence="14" type="ORF">EV215_1315</name>
</gene>